<feature type="transmembrane region" description="Helical" evidence="6">
    <location>
        <begin position="20"/>
        <end position="44"/>
    </location>
</feature>
<organism evidence="7 8">
    <name type="scientific">Archangium violaceum Cb vi76</name>
    <dbReference type="NCBI Taxonomy" id="1406225"/>
    <lineage>
        <taxon>Bacteria</taxon>
        <taxon>Pseudomonadati</taxon>
        <taxon>Myxococcota</taxon>
        <taxon>Myxococcia</taxon>
        <taxon>Myxococcales</taxon>
        <taxon>Cystobacterineae</taxon>
        <taxon>Archangiaceae</taxon>
        <taxon>Archangium</taxon>
    </lineage>
</organism>
<keyword evidence="4 6" id="KW-1133">Transmembrane helix</keyword>
<dbReference type="PANTHER" id="PTHR30294:SF29">
    <property type="entry name" value="MULTIDRUG ABC TRANSPORTER PERMEASE YBHS-RELATED"/>
    <property type="match status" value="1"/>
</dbReference>
<proteinExistence type="predicted"/>
<accession>A0A084SZH7</accession>
<evidence type="ECO:0000313" key="8">
    <source>
        <dbReference type="Proteomes" id="UP000028547"/>
    </source>
</evidence>
<evidence type="ECO:0000256" key="5">
    <source>
        <dbReference type="ARBA" id="ARBA00023136"/>
    </source>
</evidence>
<gene>
    <name evidence="7" type="ORF">Q664_06205</name>
</gene>
<sequence>MGTTLAVARREFRSFFNSPVAYIVIGVFLVVAGWLYFSTVFVAGQASLRAFFGIAPVLFVVFAPAVTMRLLAEERKSGTLELLLSMPMRDWELVAGKFVAALGMVAVGLLWTLPYPLTVASLTAEGARFDWGPVVMGYLGLLLMASSFLALGLWASALSRNQIVGFIIGLLLCFAFYFIDKFAMVLPESIGELLQYLSADYHFTNIARGVLDTRDLLFYLSLTAVGLALTTRTLGNVRQ</sequence>
<dbReference type="AlphaFoldDB" id="A0A084SZH7"/>
<feature type="transmembrane region" description="Helical" evidence="6">
    <location>
        <begin position="163"/>
        <end position="179"/>
    </location>
</feature>
<evidence type="ECO:0000313" key="7">
    <source>
        <dbReference type="EMBL" id="KFA93862.1"/>
    </source>
</evidence>
<evidence type="ECO:0000256" key="3">
    <source>
        <dbReference type="ARBA" id="ARBA00022692"/>
    </source>
</evidence>
<dbReference type="RefSeq" id="WP_043390842.1">
    <property type="nucleotide sequence ID" value="NZ_JPMI01000035.1"/>
</dbReference>
<comment type="subcellular location">
    <subcellularLocation>
        <location evidence="1">Cell membrane</location>
        <topology evidence="1">Multi-pass membrane protein</topology>
    </subcellularLocation>
</comment>
<evidence type="ECO:0000256" key="6">
    <source>
        <dbReference type="SAM" id="Phobius"/>
    </source>
</evidence>
<evidence type="ECO:0000256" key="1">
    <source>
        <dbReference type="ARBA" id="ARBA00004651"/>
    </source>
</evidence>
<dbReference type="GO" id="GO:0005886">
    <property type="term" value="C:plasma membrane"/>
    <property type="evidence" value="ECO:0007669"/>
    <property type="project" value="UniProtKB-SubCell"/>
</dbReference>
<keyword evidence="3 6" id="KW-0812">Transmembrane</keyword>
<name>A0A084SZH7_9BACT</name>
<feature type="transmembrane region" description="Helical" evidence="6">
    <location>
        <begin position="135"/>
        <end position="156"/>
    </location>
</feature>
<keyword evidence="2" id="KW-1003">Cell membrane</keyword>
<comment type="caution">
    <text evidence="7">The sequence shown here is derived from an EMBL/GenBank/DDBJ whole genome shotgun (WGS) entry which is preliminary data.</text>
</comment>
<dbReference type="Proteomes" id="UP000028547">
    <property type="component" value="Unassembled WGS sequence"/>
</dbReference>
<feature type="transmembrane region" description="Helical" evidence="6">
    <location>
        <begin position="216"/>
        <end position="235"/>
    </location>
</feature>
<dbReference type="PANTHER" id="PTHR30294">
    <property type="entry name" value="MEMBRANE COMPONENT OF ABC TRANSPORTER YHHJ-RELATED"/>
    <property type="match status" value="1"/>
</dbReference>
<evidence type="ECO:0000256" key="2">
    <source>
        <dbReference type="ARBA" id="ARBA00022475"/>
    </source>
</evidence>
<dbReference type="GO" id="GO:0140359">
    <property type="term" value="F:ABC-type transporter activity"/>
    <property type="evidence" value="ECO:0007669"/>
    <property type="project" value="InterPro"/>
</dbReference>
<dbReference type="InterPro" id="IPR051449">
    <property type="entry name" value="ABC-2_transporter_component"/>
</dbReference>
<reference evidence="7 8" key="1">
    <citation type="submission" date="2014-07" db="EMBL/GenBank/DDBJ databases">
        <title>Draft Genome Sequence of Gephyronic Acid Producer, Cystobacter violaceus Strain Cb vi76.</title>
        <authorList>
            <person name="Stevens D.C."/>
            <person name="Young J."/>
            <person name="Carmichael R."/>
            <person name="Tan J."/>
            <person name="Taylor R.E."/>
        </authorList>
    </citation>
    <scope>NUCLEOTIDE SEQUENCE [LARGE SCALE GENOMIC DNA]</scope>
    <source>
        <strain evidence="7 8">Cb vi76</strain>
    </source>
</reference>
<dbReference type="EMBL" id="JPMI01000035">
    <property type="protein sequence ID" value="KFA93862.1"/>
    <property type="molecule type" value="Genomic_DNA"/>
</dbReference>
<evidence type="ECO:0000256" key="4">
    <source>
        <dbReference type="ARBA" id="ARBA00022989"/>
    </source>
</evidence>
<keyword evidence="5 6" id="KW-0472">Membrane</keyword>
<feature type="transmembrane region" description="Helical" evidence="6">
    <location>
        <begin position="93"/>
        <end position="115"/>
    </location>
</feature>
<feature type="transmembrane region" description="Helical" evidence="6">
    <location>
        <begin position="50"/>
        <end position="72"/>
    </location>
</feature>
<dbReference type="Pfam" id="PF12679">
    <property type="entry name" value="ABC2_membrane_2"/>
    <property type="match status" value="1"/>
</dbReference>
<protein>
    <submittedName>
        <fullName evidence="7">ABC transporter</fullName>
    </submittedName>
</protein>